<dbReference type="AlphaFoldDB" id="M1BXI2"/>
<dbReference type="HOGENOM" id="CLU_2531864_0_0_1"/>
<reference evidence="2" key="1">
    <citation type="journal article" date="2011" name="Nature">
        <title>Genome sequence and analysis of the tuber crop potato.</title>
        <authorList>
            <consortium name="The Potato Genome Sequencing Consortium"/>
        </authorList>
    </citation>
    <scope>NUCLEOTIDE SEQUENCE [LARGE SCALE GENOMIC DNA]</scope>
    <source>
        <strain evidence="2">cv. DM1-3 516 R44</strain>
    </source>
</reference>
<evidence type="ECO:0000313" key="1">
    <source>
        <dbReference type="EnsemblPlants" id="PGSC0003DMT400055190"/>
    </source>
</evidence>
<keyword evidence="2" id="KW-1185">Reference proteome</keyword>
<sequence length="84" mass="9940">MATIRRIIKRIAVMPQPILRAFFVLELQHPMVQFLLRRIKGDLEGIYTMSVDDYSLKDQHVEIIPRWLCINRLLDGSIPYVQVF</sequence>
<accession>M1BXI2</accession>
<reference evidence="1" key="2">
    <citation type="submission" date="2015-06" db="UniProtKB">
        <authorList>
            <consortium name="EnsemblPlants"/>
        </authorList>
    </citation>
    <scope>IDENTIFICATION</scope>
    <source>
        <strain evidence="1">DM1-3 516 R44</strain>
    </source>
</reference>
<protein>
    <submittedName>
        <fullName evidence="1">Uncharacterized protein</fullName>
    </submittedName>
</protein>
<evidence type="ECO:0000313" key="2">
    <source>
        <dbReference type="Proteomes" id="UP000011115"/>
    </source>
</evidence>
<organism evidence="1 2">
    <name type="scientific">Solanum tuberosum</name>
    <name type="common">Potato</name>
    <dbReference type="NCBI Taxonomy" id="4113"/>
    <lineage>
        <taxon>Eukaryota</taxon>
        <taxon>Viridiplantae</taxon>
        <taxon>Streptophyta</taxon>
        <taxon>Embryophyta</taxon>
        <taxon>Tracheophyta</taxon>
        <taxon>Spermatophyta</taxon>
        <taxon>Magnoliopsida</taxon>
        <taxon>eudicotyledons</taxon>
        <taxon>Gunneridae</taxon>
        <taxon>Pentapetalae</taxon>
        <taxon>asterids</taxon>
        <taxon>lamiids</taxon>
        <taxon>Solanales</taxon>
        <taxon>Solanaceae</taxon>
        <taxon>Solanoideae</taxon>
        <taxon>Solaneae</taxon>
        <taxon>Solanum</taxon>
    </lineage>
</organism>
<dbReference type="EnsemblPlants" id="PGSC0003DMT400055190">
    <property type="protein sequence ID" value="PGSC0003DMT400055190"/>
    <property type="gene ID" value="PGSC0003DMG402021419"/>
</dbReference>
<dbReference type="Proteomes" id="UP000011115">
    <property type="component" value="Unassembled WGS sequence"/>
</dbReference>
<name>M1BXI2_SOLTU</name>
<dbReference type="Gramene" id="PGSC0003DMT400055190">
    <property type="protein sequence ID" value="PGSC0003DMT400055190"/>
    <property type="gene ID" value="PGSC0003DMG402021419"/>
</dbReference>
<proteinExistence type="predicted"/>
<dbReference type="InParanoid" id="M1BXI2"/>
<dbReference type="PaxDb" id="4113-PGSC0003DMT400055190"/>